<dbReference type="Pfam" id="PF23952">
    <property type="entry name" value="LRR_EndoS"/>
    <property type="match status" value="1"/>
</dbReference>
<dbReference type="Gene3D" id="3.20.20.80">
    <property type="entry name" value="Glycosidases"/>
    <property type="match status" value="1"/>
</dbReference>
<feature type="region of interest" description="Disordered" evidence="8">
    <location>
        <begin position="1236"/>
        <end position="1255"/>
    </location>
</feature>
<evidence type="ECO:0000256" key="4">
    <source>
        <dbReference type="ARBA" id="ARBA00022801"/>
    </source>
</evidence>
<dbReference type="GO" id="GO:0005975">
    <property type="term" value="P:carbohydrate metabolic process"/>
    <property type="evidence" value="ECO:0007669"/>
    <property type="project" value="InterPro"/>
</dbReference>
<evidence type="ECO:0000256" key="7">
    <source>
        <dbReference type="SAM" id="Coils"/>
    </source>
</evidence>
<dbReference type="Gene3D" id="2.60.120.260">
    <property type="entry name" value="Galactose-binding domain-like"/>
    <property type="match status" value="1"/>
</dbReference>
<feature type="chain" id="PRO_5038785611" description="mannosyl-glycoprotein endo-beta-N-acetylglucosaminidase" evidence="10">
    <location>
        <begin position="23"/>
        <end position="1289"/>
    </location>
</feature>
<feature type="region of interest" description="Disordered" evidence="8">
    <location>
        <begin position="1038"/>
        <end position="1127"/>
    </location>
</feature>
<evidence type="ECO:0000256" key="2">
    <source>
        <dbReference type="ARBA" id="ARBA00012566"/>
    </source>
</evidence>
<feature type="compositionally biased region" description="Acidic residues" evidence="8">
    <location>
        <begin position="1092"/>
        <end position="1112"/>
    </location>
</feature>
<feature type="transmembrane region" description="Helical" evidence="9">
    <location>
        <begin position="1263"/>
        <end position="1283"/>
    </location>
</feature>
<gene>
    <name evidence="12" type="ORF">C5Q98_01850</name>
</gene>
<comment type="similarity">
    <text evidence="1">Belongs to the glycosyl hydrolase 18 family.</text>
</comment>
<feature type="compositionally biased region" description="Low complexity" evidence="8">
    <location>
        <begin position="1236"/>
        <end position="1246"/>
    </location>
</feature>
<name>A0A2S0KLY6_9FIRM</name>
<dbReference type="Pfam" id="PF20746">
    <property type="entry name" value="EndoS_Ig-like"/>
    <property type="match status" value="1"/>
</dbReference>
<organism evidence="12 13">
    <name type="scientific">Fastidiosipila sanguinis</name>
    <dbReference type="NCBI Taxonomy" id="236753"/>
    <lineage>
        <taxon>Bacteria</taxon>
        <taxon>Bacillati</taxon>
        <taxon>Bacillota</taxon>
        <taxon>Clostridia</taxon>
        <taxon>Eubacteriales</taxon>
        <taxon>Oscillospiraceae</taxon>
        <taxon>Fastidiosipila</taxon>
    </lineage>
</organism>
<sequence>MRKKIFMRLITSVFVCAFVLSAALFNFNVAVSAMDNSSAESMTNVKGLQLPINGGYYRSWHDKAHDPSRPNSMLDVPKEVNLVFVFPGGEETPEFWRALKEDYVPAMNAKGQKVVRTINLGMVLKGDKTGDVINYDLDASTYAKRAQQIYDVYVAEHNVDGLDIDYEKHHTLSADGRELLSEKDIDDATGIIKELKKILDANNKLFILDTTMKATQLDRINYERVNKIFPRISDCFDFVLMQSYGQKEADFNEFWETYKPYIRPEQYLVGFSWYEENSPKGNQWFDVPGFGEEFLNSRAVQEHVKWQPDNGVKAGVFSYAIERDGVAHGDNNIVKSDFSNSAKLRELMEESGDYTLLTEKHIPDKNLLEEIKSKVGPYLRTFRLYDRDLEINNPEIESLQGLELMQNVKSLSLNGLSKVKEINKDLLPHNIANAIPEAKNEKVFSKLKLSGLASLEKLDLSGLNLETLEFSGVEAWTSLLEFNLSNNLLDFYEGSKNREILDTLIEHVKNNTSAGDVSLLTLFDNQKPRSFFNSAILEKNVEVEKDSEANDVFKYIKSQETSTGRVVKDENEFNSFKEESINGTKFVANDYTFEEFKYDISNYNARIITHDNQIFSDTRDSGSSIINNEEEETYRVVYFDENNKVAHELKYVVGAEKEIMINLAENAKVLGTSSMIRDYKELVPNLFDNKLNGFGDGIFTVGARDIEESPFWVAFDLGDGAKVQKLEIWNATKADAYMLKDMNAKAGELYVLKETNPDTANLSNSEYLENDDNWEKVFSFSDSSQLKEITNIFGQAYEKNIWKLKVTEVAGTGYYRSLALSEIRLLGQRDNTVDKSALEELIKTAKAESEDIKWTDETKSELLAVVKEAEMIFADEEANKGQVSNIQDKLQKAIDALVEKPEANKDKLNYLVAMLDTIDLNDKTEESIENLKAVELKAKEVLNEKYASQEKVDQAEADLQKAINSLVEKTETDVSEVSKADLQKAIAEAEDVNLENVEEDENLIEFKNKLAEAKMLNELEGLTQEQVEKATTELNEALKGLKFKEMTPDPEVPGEQEPGEQEPGENPGQEEPENPSEEPGEQEPEEPKEPEVPQEPEAPQDPETEQPEDNEANSEPLKLDPNSPFKDINIISDEGKHTGYTLWAEKLESSDKKEVFEIKLLDKNGNSVQPKSKISLEITIGFDIDKNEKLSLTHIKSDGTSENLYVKINGRQVVFETDGFSKFIFAAEKLESENTTASSSMATEATSKAKSESKSTPAKTGAITYYIPLALIALSLASVIIVVRRKLED</sequence>
<evidence type="ECO:0000256" key="9">
    <source>
        <dbReference type="SAM" id="Phobius"/>
    </source>
</evidence>
<dbReference type="InterPro" id="IPR032675">
    <property type="entry name" value="LRR_dom_sf"/>
</dbReference>
<keyword evidence="7" id="KW-0175">Coiled coil</keyword>
<comment type="catalytic activity">
    <reaction evidence="6">
        <text>an N(4)-(oligosaccharide-(1-&gt;3)-[oligosaccharide-(1-&gt;6)]-beta-D-Man-(1-&gt;4)-beta-D-GlcNAc-(1-&gt;4)-alpha-D-GlcNAc)-L-asparaginyl-[protein] + H2O = an oligosaccharide-(1-&gt;3)-[oligosaccharide-(1-&gt;6)]-beta-D-Man-(1-&gt;4)-D-GlcNAc + N(4)-(N-acetyl-beta-D-glucosaminyl)-L-asparaginyl-[protein]</text>
        <dbReference type="Rhea" id="RHEA:73067"/>
        <dbReference type="Rhea" id="RHEA-COMP:12603"/>
        <dbReference type="Rhea" id="RHEA-COMP:18176"/>
        <dbReference type="ChEBI" id="CHEBI:15377"/>
        <dbReference type="ChEBI" id="CHEBI:132248"/>
        <dbReference type="ChEBI" id="CHEBI:192714"/>
        <dbReference type="ChEBI" id="CHEBI:192715"/>
        <dbReference type="EC" id="3.2.1.96"/>
    </reaction>
</comment>
<feature type="coiled-coil region" evidence="7">
    <location>
        <begin position="952"/>
        <end position="1002"/>
    </location>
</feature>
<keyword evidence="9" id="KW-0812">Transmembrane</keyword>
<dbReference type="Pfam" id="PF23916">
    <property type="entry name" value="TIM-barrel_EndoS"/>
    <property type="match status" value="1"/>
</dbReference>
<dbReference type="GO" id="GO:0033925">
    <property type="term" value="F:mannosyl-glycoprotein endo-beta-N-acetylglucosaminidase activity"/>
    <property type="evidence" value="ECO:0007669"/>
    <property type="project" value="UniProtKB-EC"/>
</dbReference>
<dbReference type="EC" id="3.2.1.96" evidence="2"/>
<evidence type="ECO:0000256" key="8">
    <source>
        <dbReference type="SAM" id="MobiDB-lite"/>
    </source>
</evidence>
<dbReference type="SUPFAM" id="SSF52058">
    <property type="entry name" value="L domain-like"/>
    <property type="match status" value="1"/>
</dbReference>
<dbReference type="PROSITE" id="PS51910">
    <property type="entry name" value="GH18_2"/>
    <property type="match status" value="1"/>
</dbReference>
<keyword evidence="9" id="KW-0472">Membrane</keyword>
<evidence type="ECO:0000313" key="12">
    <source>
        <dbReference type="EMBL" id="AVM42050.1"/>
    </source>
</evidence>
<evidence type="ECO:0000256" key="6">
    <source>
        <dbReference type="ARBA" id="ARBA00034414"/>
    </source>
</evidence>
<dbReference type="InterPro" id="IPR001223">
    <property type="entry name" value="Glyco_hydro18_cat"/>
</dbReference>
<keyword evidence="4" id="KW-0378">Hydrolase</keyword>
<evidence type="ECO:0000259" key="11">
    <source>
        <dbReference type="PROSITE" id="PS51910"/>
    </source>
</evidence>
<evidence type="ECO:0000313" key="13">
    <source>
        <dbReference type="Proteomes" id="UP000237947"/>
    </source>
</evidence>
<dbReference type="Gene3D" id="3.80.10.10">
    <property type="entry name" value="Ribonuclease Inhibitor"/>
    <property type="match status" value="1"/>
</dbReference>
<dbReference type="KEGG" id="fsa:C5Q98_01850"/>
<reference evidence="13" key="1">
    <citation type="submission" date="2018-02" db="EMBL/GenBank/DDBJ databases">
        <authorList>
            <person name="Holder M.E."/>
            <person name="Ajami N.J."/>
            <person name="Petrosino J.F."/>
        </authorList>
    </citation>
    <scope>NUCLEOTIDE SEQUENCE [LARGE SCALE GENOMIC DNA]</scope>
    <source>
        <strain evidence="13">CCUG 47711</strain>
    </source>
</reference>
<keyword evidence="9" id="KW-1133">Transmembrane helix</keyword>
<keyword evidence="3 10" id="KW-0732">Signal</keyword>
<dbReference type="RefSeq" id="WP_106012036.1">
    <property type="nucleotide sequence ID" value="NZ_CP027226.1"/>
</dbReference>
<evidence type="ECO:0000256" key="3">
    <source>
        <dbReference type="ARBA" id="ARBA00022729"/>
    </source>
</evidence>
<dbReference type="InterPro" id="IPR017853">
    <property type="entry name" value="GH"/>
</dbReference>
<evidence type="ECO:0000256" key="1">
    <source>
        <dbReference type="ARBA" id="ARBA00009336"/>
    </source>
</evidence>
<proteinExistence type="inferred from homology"/>
<keyword evidence="13" id="KW-1185">Reference proteome</keyword>
<keyword evidence="5" id="KW-0326">Glycosidase</keyword>
<dbReference type="Pfam" id="PF07554">
    <property type="entry name" value="FIVAR"/>
    <property type="match status" value="3"/>
</dbReference>
<dbReference type="InterPro" id="IPR057016">
    <property type="entry name" value="EndoS_F2-like_TIM-barrel"/>
</dbReference>
<feature type="compositionally biased region" description="Acidic residues" evidence="8">
    <location>
        <begin position="1052"/>
        <end position="1084"/>
    </location>
</feature>
<dbReference type="InterPro" id="IPR049410">
    <property type="entry name" value="EndoS-like_Ig-like"/>
</dbReference>
<dbReference type="SUPFAM" id="SSF51445">
    <property type="entry name" value="(Trans)glycosidases"/>
    <property type="match status" value="1"/>
</dbReference>
<dbReference type="EMBL" id="CP027226">
    <property type="protein sequence ID" value="AVM42050.1"/>
    <property type="molecule type" value="Genomic_DNA"/>
</dbReference>
<evidence type="ECO:0000256" key="5">
    <source>
        <dbReference type="ARBA" id="ARBA00023295"/>
    </source>
</evidence>
<protein>
    <recommendedName>
        <fullName evidence="2">mannosyl-glycoprotein endo-beta-N-acetylglucosaminidase</fullName>
        <ecNumber evidence="2">3.2.1.96</ecNumber>
    </recommendedName>
</protein>
<dbReference type="OrthoDB" id="3171015at2"/>
<accession>A0A2S0KLY6</accession>
<feature type="domain" description="GH18" evidence="11">
    <location>
        <begin position="51"/>
        <end position="341"/>
    </location>
</feature>
<dbReference type="Gene3D" id="1.20.1270.90">
    <property type="entry name" value="AF1782-like"/>
    <property type="match status" value="3"/>
</dbReference>
<feature type="signal peptide" evidence="10">
    <location>
        <begin position="1"/>
        <end position="22"/>
    </location>
</feature>
<dbReference type="Proteomes" id="UP000237947">
    <property type="component" value="Chromosome"/>
</dbReference>
<evidence type="ECO:0000256" key="10">
    <source>
        <dbReference type="SAM" id="SignalP"/>
    </source>
</evidence>